<name>A0A0E9T591_ANGAN</name>
<protein>
    <submittedName>
        <fullName evidence="1">Uncharacterized protein</fullName>
    </submittedName>
</protein>
<organism evidence="1">
    <name type="scientific">Anguilla anguilla</name>
    <name type="common">European freshwater eel</name>
    <name type="synonym">Muraena anguilla</name>
    <dbReference type="NCBI Taxonomy" id="7936"/>
    <lineage>
        <taxon>Eukaryota</taxon>
        <taxon>Metazoa</taxon>
        <taxon>Chordata</taxon>
        <taxon>Craniata</taxon>
        <taxon>Vertebrata</taxon>
        <taxon>Euteleostomi</taxon>
        <taxon>Actinopterygii</taxon>
        <taxon>Neopterygii</taxon>
        <taxon>Teleostei</taxon>
        <taxon>Anguilliformes</taxon>
        <taxon>Anguillidae</taxon>
        <taxon>Anguilla</taxon>
    </lineage>
</organism>
<reference evidence="1" key="1">
    <citation type="submission" date="2014-11" db="EMBL/GenBank/DDBJ databases">
        <authorList>
            <person name="Amaro Gonzalez C."/>
        </authorList>
    </citation>
    <scope>NUCLEOTIDE SEQUENCE</scope>
</reference>
<reference evidence="1" key="2">
    <citation type="journal article" date="2015" name="Fish Shellfish Immunol.">
        <title>Early steps in the European eel (Anguilla anguilla)-Vibrio vulnificus interaction in the gills: Role of the RtxA13 toxin.</title>
        <authorList>
            <person name="Callol A."/>
            <person name="Pajuelo D."/>
            <person name="Ebbesson L."/>
            <person name="Teles M."/>
            <person name="MacKenzie S."/>
            <person name="Amaro C."/>
        </authorList>
    </citation>
    <scope>NUCLEOTIDE SEQUENCE</scope>
</reference>
<accession>A0A0E9T591</accession>
<evidence type="ECO:0000313" key="1">
    <source>
        <dbReference type="EMBL" id="JAH48811.1"/>
    </source>
</evidence>
<dbReference type="AlphaFoldDB" id="A0A0E9T591"/>
<dbReference type="EMBL" id="GBXM01059766">
    <property type="protein sequence ID" value="JAH48811.1"/>
    <property type="molecule type" value="Transcribed_RNA"/>
</dbReference>
<proteinExistence type="predicted"/>
<sequence length="28" mass="3232">MRVYELCNHGDGDLQCLLVLCSIQSHFH</sequence>